<dbReference type="AlphaFoldDB" id="A0A9D1W6C6"/>
<protein>
    <submittedName>
        <fullName evidence="10">Iron ABC transporter permease</fullName>
    </submittedName>
</protein>
<feature type="transmembrane region" description="Helical" evidence="8">
    <location>
        <begin position="70"/>
        <end position="92"/>
    </location>
</feature>
<dbReference type="Proteomes" id="UP000886780">
    <property type="component" value="Unassembled WGS sequence"/>
</dbReference>
<feature type="transmembrane region" description="Helical" evidence="8">
    <location>
        <begin position="294"/>
        <end position="316"/>
    </location>
</feature>
<evidence type="ECO:0000313" key="11">
    <source>
        <dbReference type="Proteomes" id="UP000886780"/>
    </source>
</evidence>
<evidence type="ECO:0000256" key="8">
    <source>
        <dbReference type="RuleBase" id="RU363032"/>
    </source>
</evidence>
<evidence type="ECO:0000256" key="3">
    <source>
        <dbReference type="ARBA" id="ARBA00022475"/>
    </source>
</evidence>
<dbReference type="EMBL" id="DXEU01000184">
    <property type="protein sequence ID" value="HIX53157.1"/>
    <property type="molecule type" value="Genomic_DNA"/>
</dbReference>
<keyword evidence="2 8" id="KW-0813">Transport</keyword>
<feature type="transmembrane region" description="Helical" evidence="8">
    <location>
        <begin position="355"/>
        <end position="375"/>
    </location>
</feature>
<feature type="transmembrane region" description="Helical" evidence="8">
    <location>
        <begin position="199"/>
        <end position="224"/>
    </location>
</feature>
<keyword evidence="6 8" id="KW-1133">Transmembrane helix</keyword>
<reference evidence="10" key="2">
    <citation type="submission" date="2021-04" db="EMBL/GenBank/DDBJ databases">
        <authorList>
            <person name="Gilroy R."/>
        </authorList>
    </citation>
    <scope>NUCLEOTIDE SEQUENCE</scope>
    <source>
        <strain evidence="10">ChiGjej4B4-12881</strain>
    </source>
</reference>
<dbReference type="PANTHER" id="PTHR43357:SF3">
    <property type="entry name" value="FE(3+)-TRANSPORT SYSTEM PERMEASE PROTEIN FBPB 2"/>
    <property type="match status" value="1"/>
</dbReference>
<organism evidence="10 11">
    <name type="scientific">Candidatus Lachnoclostridium stercoripullorum</name>
    <dbReference type="NCBI Taxonomy" id="2838635"/>
    <lineage>
        <taxon>Bacteria</taxon>
        <taxon>Bacillati</taxon>
        <taxon>Bacillota</taxon>
        <taxon>Clostridia</taxon>
        <taxon>Lachnospirales</taxon>
        <taxon>Lachnospiraceae</taxon>
    </lineage>
</organism>
<dbReference type="InterPro" id="IPR000515">
    <property type="entry name" value="MetI-like"/>
</dbReference>
<keyword evidence="5 8" id="KW-0812">Transmembrane</keyword>
<accession>A0A9D1W6C6</accession>
<comment type="caution">
    <text evidence="10">The sequence shown here is derived from an EMBL/GenBank/DDBJ whole genome shotgun (WGS) entry which is preliminary data.</text>
</comment>
<proteinExistence type="inferred from homology"/>
<dbReference type="CDD" id="cd06261">
    <property type="entry name" value="TM_PBP2"/>
    <property type="match status" value="2"/>
</dbReference>
<gene>
    <name evidence="10" type="ORF">IAA28_10185</name>
</gene>
<feature type="transmembrane region" description="Helical" evidence="8">
    <location>
        <begin position="142"/>
        <end position="162"/>
    </location>
</feature>
<evidence type="ECO:0000313" key="10">
    <source>
        <dbReference type="EMBL" id="HIX53157.1"/>
    </source>
</evidence>
<evidence type="ECO:0000256" key="7">
    <source>
        <dbReference type="ARBA" id="ARBA00023136"/>
    </source>
</evidence>
<keyword evidence="4" id="KW-0997">Cell inner membrane</keyword>
<sequence>MNAIALKAEKRLRIPFWGLAGAAAAFMIFLWPLLYLFREAFMNPDGGFTLANFTQVLTDPGFGKVILNSVFINSCATLLTTAFGVCFAYIMAYTDLPFKKIIHTLLLLPLVIPSYIVTLAWMQMFLKSSIFYKLTHFELYSYGGIILMFAVCQYPMVYLLCLSHFRKIPRELEQAADISGCGWWKRFWKVSLPITKGTLANAMLLVFLSCLDNFGIVAFIGIPANIQVLSTDIYKTIISVTDSSFAVSAVKAIILSIVAVAIILLSRKMAENAQVAGCEKEDMSPRLFLGNWKYLLLAAVGLFILIVNIIPFLTLAGSAMTKAKGVAFSPATASFANFDKVLHNSKCLNGLKNSVLLAGGTALICGGIGVSVSYFAERRHSAIARKVQSMVTFPYSIPGIILGLSLILTYARSFHGVTIYGTIWILLLAYVIRFTSVILRSSNTAFAQLDGSMEEAASACGAGNRAKWQRVILPLTSGPIASGLGMVIISSLMELTTSSLLWSGGSETVGVVIFNFTSAGMSNLASAYSSLILLCLLVAAGGIKLLSMGVRRGKSRAAAG</sequence>
<feature type="domain" description="ABC transmembrane type-1" evidence="9">
    <location>
        <begin position="66"/>
        <end position="266"/>
    </location>
</feature>
<comment type="similarity">
    <text evidence="8">Belongs to the binding-protein-dependent transport system permease family.</text>
</comment>
<feature type="transmembrane region" description="Helical" evidence="8">
    <location>
        <begin position="525"/>
        <end position="546"/>
    </location>
</feature>
<feature type="transmembrane region" description="Helical" evidence="8">
    <location>
        <begin position="471"/>
        <end position="493"/>
    </location>
</feature>
<evidence type="ECO:0000256" key="6">
    <source>
        <dbReference type="ARBA" id="ARBA00022989"/>
    </source>
</evidence>
<evidence type="ECO:0000256" key="4">
    <source>
        <dbReference type="ARBA" id="ARBA00022519"/>
    </source>
</evidence>
<evidence type="ECO:0000259" key="9">
    <source>
        <dbReference type="PROSITE" id="PS50928"/>
    </source>
</evidence>
<feature type="domain" description="ABC transmembrane type-1" evidence="9">
    <location>
        <begin position="351"/>
        <end position="543"/>
    </location>
</feature>
<feature type="transmembrane region" description="Helical" evidence="8">
    <location>
        <begin position="12"/>
        <end position="34"/>
    </location>
</feature>
<dbReference type="GO" id="GO:0005886">
    <property type="term" value="C:plasma membrane"/>
    <property type="evidence" value="ECO:0007669"/>
    <property type="project" value="UniProtKB-SubCell"/>
</dbReference>
<evidence type="ECO:0000256" key="1">
    <source>
        <dbReference type="ARBA" id="ARBA00004429"/>
    </source>
</evidence>
<dbReference type="GO" id="GO:0055085">
    <property type="term" value="P:transmembrane transport"/>
    <property type="evidence" value="ECO:0007669"/>
    <property type="project" value="InterPro"/>
</dbReference>
<dbReference type="InterPro" id="IPR035906">
    <property type="entry name" value="MetI-like_sf"/>
</dbReference>
<dbReference type="Gene3D" id="1.10.3720.10">
    <property type="entry name" value="MetI-like"/>
    <property type="match status" value="2"/>
</dbReference>
<evidence type="ECO:0000256" key="5">
    <source>
        <dbReference type="ARBA" id="ARBA00022692"/>
    </source>
</evidence>
<feature type="transmembrane region" description="Helical" evidence="8">
    <location>
        <begin position="244"/>
        <end position="265"/>
    </location>
</feature>
<dbReference type="PROSITE" id="PS50928">
    <property type="entry name" value="ABC_TM1"/>
    <property type="match status" value="2"/>
</dbReference>
<reference evidence="10" key="1">
    <citation type="journal article" date="2021" name="PeerJ">
        <title>Extensive microbial diversity within the chicken gut microbiome revealed by metagenomics and culture.</title>
        <authorList>
            <person name="Gilroy R."/>
            <person name="Ravi A."/>
            <person name="Getino M."/>
            <person name="Pursley I."/>
            <person name="Horton D.L."/>
            <person name="Alikhan N.F."/>
            <person name="Baker D."/>
            <person name="Gharbi K."/>
            <person name="Hall N."/>
            <person name="Watson M."/>
            <person name="Adriaenssens E.M."/>
            <person name="Foster-Nyarko E."/>
            <person name="Jarju S."/>
            <person name="Secka A."/>
            <person name="Antonio M."/>
            <person name="Oren A."/>
            <person name="Chaudhuri R.R."/>
            <person name="La Ragione R."/>
            <person name="Hildebrand F."/>
            <person name="Pallen M.J."/>
        </authorList>
    </citation>
    <scope>NUCLEOTIDE SEQUENCE</scope>
    <source>
        <strain evidence="10">ChiGjej4B4-12881</strain>
    </source>
</reference>
<dbReference type="PANTHER" id="PTHR43357">
    <property type="entry name" value="INNER MEMBRANE ABC TRANSPORTER PERMEASE PROTEIN YDCV"/>
    <property type="match status" value="1"/>
</dbReference>
<dbReference type="Pfam" id="PF00528">
    <property type="entry name" value="BPD_transp_1"/>
    <property type="match status" value="2"/>
</dbReference>
<keyword evidence="7 8" id="KW-0472">Membrane</keyword>
<name>A0A9D1W6C6_9FIRM</name>
<feature type="transmembrane region" description="Helical" evidence="8">
    <location>
        <begin position="414"/>
        <end position="432"/>
    </location>
</feature>
<comment type="subcellular location">
    <subcellularLocation>
        <location evidence="1">Cell inner membrane</location>
        <topology evidence="1">Multi-pass membrane protein</topology>
    </subcellularLocation>
    <subcellularLocation>
        <location evidence="8">Cell membrane</location>
        <topology evidence="8">Multi-pass membrane protein</topology>
    </subcellularLocation>
</comment>
<feature type="transmembrane region" description="Helical" evidence="8">
    <location>
        <begin position="104"/>
        <end position="122"/>
    </location>
</feature>
<keyword evidence="3" id="KW-1003">Cell membrane</keyword>
<dbReference type="SUPFAM" id="SSF161098">
    <property type="entry name" value="MetI-like"/>
    <property type="match status" value="2"/>
</dbReference>
<evidence type="ECO:0000256" key="2">
    <source>
        <dbReference type="ARBA" id="ARBA00022448"/>
    </source>
</evidence>
<feature type="transmembrane region" description="Helical" evidence="8">
    <location>
        <begin position="387"/>
        <end position="408"/>
    </location>
</feature>